<evidence type="ECO:0000313" key="3">
    <source>
        <dbReference type="Proteomes" id="UP000298595"/>
    </source>
</evidence>
<protein>
    <submittedName>
        <fullName evidence="2">Aminoglycoside phosphotransferase</fullName>
    </submittedName>
</protein>
<evidence type="ECO:0000259" key="1">
    <source>
        <dbReference type="Pfam" id="PF01636"/>
    </source>
</evidence>
<reference evidence="2 3" key="1">
    <citation type="submission" date="2018-09" db="EMBL/GenBank/DDBJ databases">
        <title>Whole genome based analysis of evolution and adaptive divergence in Indian and Brazilian strains of Azospirillum brasilense.</title>
        <authorList>
            <person name="Singh C."/>
            <person name="Tripathi A.K."/>
        </authorList>
    </citation>
    <scope>NUCLEOTIDE SEQUENCE [LARGE SCALE GENOMIC DNA]</scope>
    <source>
        <strain evidence="2 3">MTCC4035</strain>
    </source>
</reference>
<dbReference type="InterPro" id="IPR002575">
    <property type="entry name" value="Aminoglycoside_PTrfase"/>
</dbReference>
<dbReference type="AlphaFoldDB" id="A0A4D8PCV7"/>
<dbReference type="InterPro" id="IPR011009">
    <property type="entry name" value="Kinase-like_dom_sf"/>
</dbReference>
<sequence length="353" mass="38545">MGSALDHTRPFRTGAAVTDRASQITAFLARHGLEGAKREPLAGDASARRYERLTTPDGVTLILVDTPAPAEDLAPFIAIGATLDRLGFSVPAILAAEVEAGLAIQEDFGDGTLTRLLNAGEEPRPLYELATDVLIELHRRFPVEEAACLNLPLYDAALFTQQMALFADVYLPAATGKPLSDKARSDFDAAWAAVVPEACAGPQSLLLRDYHVDNVMRLPRPGLRAAGLIDYQSAGLGPVAYDLVSLLEDARRDLPAGLEGVLLDRYRAAFPDRDWGAFRRSYAVLGAIRHTRIVAIFVRLALQRRRGYLLHLPRVWRLLEGQLAKPELAPVADWFARHLPPGTRAELVVPEPD</sequence>
<name>A0A4D8PCV7_9PROT</name>
<accession>A0A4D8PCV7</accession>
<dbReference type="GO" id="GO:0016740">
    <property type="term" value="F:transferase activity"/>
    <property type="evidence" value="ECO:0007669"/>
    <property type="project" value="UniProtKB-KW"/>
</dbReference>
<keyword evidence="2" id="KW-0808">Transferase</keyword>
<dbReference type="EMBL" id="CP032321">
    <property type="protein sequence ID" value="QCN96426.1"/>
    <property type="molecule type" value="Genomic_DNA"/>
</dbReference>
<dbReference type="Gene3D" id="3.90.1200.10">
    <property type="match status" value="1"/>
</dbReference>
<gene>
    <name evidence="2" type="ORF">D3093_08510</name>
</gene>
<dbReference type="SUPFAM" id="SSF56112">
    <property type="entry name" value="Protein kinase-like (PK-like)"/>
    <property type="match status" value="1"/>
</dbReference>
<dbReference type="Proteomes" id="UP000298595">
    <property type="component" value="Chromosome"/>
</dbReference>
<dbReference type="KEGG" id="aare:D3093_08510"/>
<feature type="domain" description="Aminoglycoside phosphotransferase" evidence="1">
    <location>
        <begin position="39"/>
        <end position="275"/>
    </location>
</feature>
<dbReference type="Pfam" id="PF01636">
    <property type="entry name" value="APH"/>
    <property type="match status" value="1"/>
</dbReference>
<proteinExistence type="predicted"/>
<evidence type="ECO:0000313" key="2">
    <source>
        <dbReference type="EMBL" id="QCN96426.1"/>
    </source>
</evidence>
<dbReference type="Gene3D" id="3.30.200.20">
    <property type="entry name" value="Phosphorylase Kinase, domain 1"/>
    <property type="match status" value="1"/>
</dbReference>
<organism evidence="2 3">
    <name type="scientific">Azospirillum argentinense</name>
    <dbReference type="NCBI Taxonomy" id="2970906"/>
    <lineage>
        <taxon>Bacteria</taxon>
        <taxon>Pseudomonadati</taxon>
        <taxon>Pseudomonadota</taxon>
        <taxon>Alphaproteobacteria</taxon>
        <taxon>Rhodospirillales</taxon>
        <taxon>Azospirillaceae</taxon>
        <taxon>Azospirillum</taxon>
    </lineage>
</organism>